<accession>A0A1Q9CDH6</accession>
<comment type="caution">
    <text evidence="3">The sequence shown here is derived from an EMBL/GenBank/DDBJ whole genome shotgun (WGS) entry which is preliminary data.</text>
</comment>
<dbReference type="AlphaFoldDB" id="A0A1Q9CDH6"/>
<evidence type="ECO:0000256" key="2">
    <source>
        <dbReference type="SAM" id="Phobius"/>
    </source>
</evidence>
<dbReference type="Proteomes" id="UP000186817">
    <property type="component" value="Unassembled WGS sequence"/>
</dbReference>
<evidence type="ECO:0000313" key="3">
    <source>
        <dbReference type="EMBL" id="OLP80971.1"/>
    </source>
</evidence>
<keyword evidence="2" id="KW-0812">Transmembrane</keyword>
<sequence>MQKSKEKETNRRENDMQNKTYYNRIGGAIVVDVFHVIVLIVMKPSIALVKPCVPCAATAVTKVALQLLSCRAECHTPTASMAAPRPLVLKPDIQVYEAGFVDEWSAGDFPHNGMFEPVSYVGNYRLTLGHDVISFCGWQCHYMRPLPNHDGSLWRGMKNGNVRALIIRPAPRGTLYITLQARLKHGFVWIQASMLSGRVAWKQRGKKLNTMHHHQLDVVFLNCTTGFTKSFLEYHSALQFRGCVSINAVAWAQQDVLWKDDIEHVSWNQAYSAQATGCPCSPLQHRALDKGLEGINTSTAEQTFAWLRGYASQFNTKTTRSNAFYVLLYVQQHNDLTREEFLPTGSSSPRSVPVEKEMHKLRRDCDMGEVKQMLEQVDSSRMLRAIRECKDSSARRPAVPRFRHPAKPSAEAEEEVS</sequence>
<keyword evidence="4" id="KW-1185">Reference proteome</keyword>
<evidence type="ECO:0000313" key="4">
    <source>
        <dbReference type="Proteomes" id="UP000186817"/>
    </source>
</evidence>
<protein>
    <submittedName>
        <fullName evidence="3">Uncharacterized protein</fullName>
    </submittedName>
</protein>
<dbReference type="OrthoDB" id="424857at2759"/>
<reference evidence="3 4" key="1">
    <citation type="submission" date="2016-02" db="EMBL/GenBank/DDBJ databases">
        <title>Genome analysis of coral dinoflagellate symbionts highlights evolutionary adaptations to a symbiotic lifestyle.</title>
        <authorList>
            <person name="Aranda M."/>
            <person name="Li Y."/>
            <person name="Liew Y.J."/>
            <person name="Baumgarten S."/>
            <person name="Simakov O."/>
            <person name="Wilson M."/>
            <person name="Piel J."/>
            <person name="Ashoor H."/>
            <person name="Bougouffa S."/>
            <person name="Bajic V.B."/>
            <person name="Ryu T."/>
            <person name="Ravasi T."/>
            <person name="Bayer T."/>
            <person name="Micklem G."/>
            <person name="Kim H."/>
            <person name="Bhak J."/>
            <person name="Lajeunesse T.C."/>
            <person name="Voolstra C.R."/>
        </authorList>
    </citation>
    <scope>NUCLEOTIDE SEQUENCE [LARGE SCALE GENOMIC DNA]</scope>
    <source>
        <strain evidence="3 4">CCMP2467</strain>
    </source>
</reference>
<proteinExistence type="predicted"/>
<name>A0A1Q9CDH6_SYMMI</name>
<gene>
    <name evidence="3" type="ORF">AK812_SmicGene38546</name>
</gene>
<dbReference type="EMBL" id="LSRX01001326">
    <property type="protein sequence ID" value="OLP80971.1"/>
    <property type="molecule type" value="Genomic_DNA"/>
</dbReference>
<evidence type="ECO:0000256" key="1">
    <source>
        <dbReference type="SAM" id="MobiDB-lite"/>
    </source>
</evidence>
<keyword evidence="2" id="KW-1133">Transmembrane helix</keyword>
<organism evidence="3 4">
    <name type="scientific">Symbiodinium microadriaticum</name>
    <name type="common">Dinoflagellate</name>
    <name type="synonym">Zooxanthella microadriatica</name>
    <dbReference type="NCBI Taxonomy" id="2951"/>
    <lineage>
        <taxon>Eukaryota</taxon>
        <taxon>Sar</taxon>
        <taxon>Alveolata</taxon>
        <taxon>Dinophyceae</taxon>
        <taxon>Suessiales</taxon>
        <taxon>Symbiodiniaceae</taxon>
        <taxon>Symbiodinium</taxon>
    </lineage>
</organism>
<feature type="transmembrane region" description="Helical" evidence="2">
    <location>
        <begin position="21"/>
        <end position="42"/>
    </location>
</feature>
<keyword evidence="2" id="KW-0472">Membrane</keyword>
<feature type="region of interest" description="Disordered" evidence="1">
    <location>
        <begin position="388"/>
        <end position="417"/>
    </location>
</feature>